<dbReference type="PANTHER" id="PTHR45947:SF3">
    <property type="entry name" value="SULFOQUINOVOSYL TRANSFERASE SQD2"/>
    <property type="match status" value="1"/>
</dbReference>
<proteinExistence type="predicted"/>
<dbReference type="Pfam" id="PF00534">
    <property type="entry name" value="Glycos_transf_1"/>
    <property type="match status" value="1"/>
</dbReference>
<dbReference type="CDD" id="cd03801">
    <property type="entry name" value="GT4_PimA-like"/>
    <property type="match status" value="1"/>
</dbReference>
<dbReference type="InterPro" id="IPR050194">
    <property type="entry name" value="Glycosyltransferase_grp1"/>
</dbReference>
<evidence type="ECO:0000259" key="2">
    <source>
        <dbReference type="Pfam" id="PF13439"/>
    </source>
</evidence>
<dbReference type="Pfam" id="PF13439">
    <property type="entry name" value="Glyco_transf_4"/>
    <property type="match status" value="1"/>
</dbReference>
<dbReference type="EMBL" id="MKIQ01000023">
    <property type="protein sequence ID" value="OFI47157.1"/>
    <property type="molecule type" value="Genomic_DNA"/>
</dbReference>
<dbReference type="OrthoDB" id="9802525at2"/>
<dbReference type="SUPFAM" id="SSF53756">
    <property type="entry name" value="UDP-Glycosyltransferase/glycogen phosphorylase"/>
    <property type="match status" value="1"/>
</dbReference>
<evidence type="ECO:0000259" key="1">
    <source>
        <dbReference type="Pfam" id="PF00534"/>
    </source>
</evidence>
<feature type="domain" description="Glycosyltransferase subfamily 4-like N-terminal" evidence="2">
    <location>
        <begin position="43"/>
        <end position="139"/>
    </location>
</feature>
<dbReference type="Gene3D" id="3.40.50.2000">
    <property type="entry name" value="Glycogen Phosphorylase B"/>
    <property type="match status" value="2"/>
</dbReference>
<keyword evidence="4" id="KW-1185">Reference proteome</keyword>
<accession>A0A9Q5JHI2</accession>
<feature type="domain" description="Glycosyl transferase family 1" evidence="1">
    <location>
        <begin position="148"/>
        <end position="302"/>
    </location>
</feature>
<gene>
    <name evidence="3" type="ORF">BG262_00615</name>
</gene>
<evidence type="ECO:0000313" key="4">
    <source>
        <dbReference type="Proteomes" id="UP000177273"/>
    </source>
</evidence>
<comment type="caution">
    <text evidence="3">The sequence shown here is derived from an EMBL/GenBank/DDBJ whole genome shotgun (WGS) entry which is preliminary data.</text>
</comment>
<sequence>MKILLYLEGEKLLNKSGIGNAILHQERALDLIGIEYTTNPNDNYDIAHINTYGPKSFFLMKKVKKQGKKLIYHGHSTKEDFRNSFIGSNTLAPLVGRYLTYLYKQADLVVTPTEYSKSLISGYGVKCPILPISNGIDLSKYVKDESKEEKFRQHFNINDNEKVVICAGLYFHRKGLDDFVKVAEKFPDVRFIWFGYSDPYTIPKEMRRIVNGDHPKNVEFPGYIKGDIYQGAMTGSDVFFFPSYEETEGIVVLEALASRQNVVLRDIPVFEDWLDDTQVSKGKNNEEFAERIQGILDGEINKKDEGYKVAESKSIDIVAQELADAYKQVINL</sequence>
<evidence type="ECO:0000313" key="3">
    <source>
        <dbReference type="EMBL" id="OFI47157.1"/>
    </source>
</evidence>
<dbReference type="AlphaFoldDB" id="A0A9Q5JHI2"/>
<dbReference type="InterPro" id="IPR001296">
    <property type="entry name" value="Glyco_trans_1"/>
</dbReference>
<organism evidence="3 4">
    <name type="scientific">Floricoccus penangensis</name>
    <dbReference type="NCBI Taxonomy" id="1859475"/>
    <lineage>
        <taxon>Bacteria</taxon>
        <taxon>Bacillati</taxon>
        <taxon>Bacillota</taxon>
        <taxon>Bacilli</taxon>
        <taxon>Lactobacillales</taxon>
        <taxon>Streptococcaceae</taxon>
        <taxon>Floricoccus</taxon>
    </lineage>
</organism>
<reference evidence="4" key="1">
    <citation type="submission" date="2016-09" db="EMBL/GenBank/DDBJ databases">
        <title>Draft genome sequence of a novel species of the family Streptococcaceae isolated from flowers.</title>
        <authorList>
            <person name="Chuah L.-O."/>
            <person name="Yap K.-P."/>
            <person name="Thong K.L."/>
            <person name="Liong M.T."/>
            <person name="Ahmad R."/>
            <person name="Rusul G."/>
        </authorList>
    </citation>
    <scope>NUCLEOTIDE SEQUENCE [LARGE SCALE GENOMIC DNA]</scope>
    <source>
        <strain evidence="4">HibF3</strain>
    </source>
</reference>
<keyword evidence="3" id="KW-0808">Transferase</keyword>
<dbReference type="RefSeq" id="WP_070787459.1">
    <property type="nucleotide sequence ID" value="NZ_MKIQ01000023.1"/>
</dbReference>
<protein>
    <submittedName>
        <fullName evidence="3">Glycosyl transferase family 1</fullName>
    </submittedName>
</protein>
<dbReference type="InterPro" id="IPR028098">
    <property type="entry name" value="Glyco_trans_4-like_N"/>
</dbReference>
<dbReference type="GO" id="GO:0016757">
    <property type="term" value="F:glycosyltransferase activity"/>
    <property type="evidence" value="ECO:0007669"/>
    <property type="project" value="InterPro"/>
</dbReference>
<dbReference type="Proteomes" id="UP000177273">
    <property type="component" value="Unassembled WGS sequence"/>
</dbReference>
<name>A0A9Q5JHI2_9LACT</name>
<dbReference type="PANTHER" id="PTHR45947">
    <property type="entry name" value="SULFOQUINOVOSYL TRANSFERASE SQD2"/>
    <property type="match status" value="1"/>
</dbReference>